<dbReference type="AlphaFoldDB" id="A0A9Q1LBL0"/>
<evidence type="ECO:0000313" key="3">
    <source>
        <dbReference type="Proteomes" id="UP001152561"/>
    </source>
</evidence>
<feature type="region of interest" description="Disordered" evidence="1">
    <location>
        <begin position="1"/>
        <end position="20"/>
    </location>
</feature>
<comment type="caution">
    <text evidence="2">The sequence shown here is derived from an EMBL/GenBank/DDBJ whole genome shotgun (WGS) entry which is preliminary data.</text>
</comment>
<reference evidence="3" key="1">
    <citation type="journal article" date="2023" name="Proc. Natl. Acad. Sci. U.S.A.">
        <title>Genomic and structural basis for evolution of tropane alkaloid biosynthesis.</title>
        <authorList>
            <person name="Wanga Y.-J."/>
            <person name="Taina T."/>
            <person name="Yua J.-Y."/>
            <person name="Lia J."/>
            <person name="Xua B."/>
            <person name="Chenc J."/>
            <person name="D'Auriad J.C."/>
            <person name="Huanga J.-P."/>
            <person name="Huanga S.-X."/>
        </authorList>
    </citation>
    <scope>NUCLEOTIDE SEQUENCE [LARGE SCALE GENOMIC DNA]</scope>
    <source>
        <strain evidence="3">cv. KIB-2019</strain>
    </source>
</reference>
<evidence type="ECO:0000313" key="2">
    <source>
        <dbReference type="EMBL" id="KAJ8531366.1"/>
    </source>
</evidence>
<proteinExistence type="predicted"/>
<name>A0A9Q1LBL0_9SOLA</name>
<dbReference type="EMBL" id="JAJAGQ010000021">
    <property type="protein sequence ID" value="KAJ8531366.1"/>
    <property type="molecule type" value="Genomic_DNA"/>
</dbReference>
<dbReference type="Proteomes" id="UP001152561">
    <property type="component" value="Unassembled WGS sequence"/>
</dbReference>
<dbReference type="OrthoDB" id="1733656at2759"/>
<keyword evidence="3" id="KW-1185">Reference proteome</keyword>
<accession>A0A9Q1LBL0</accession>
<evidence type="ECO:0000256" key="1">
    <source>
        <dbReference type="SAM" id="MobiDB-lite"/>
    </source>
</evidence>
<protein>
    <submittedName>
        <fullName evidence="2">Uncharacterized protein</fullName>
    </submittedName>
</protein>
<organism evidence="2 3">
    <name type="scientific">Anisodus acutangulus</name>
    <dbReference type="NCBI Taxonomy" id="402998"/>
    <lineage>
        <taxon>Eukaryota</taxon>
        <taxon>Viridiplantae</taxon>
        <taxon>Streptophyta</taxon>
        <taxon>Embryophyta</taxon>
        <taxon>Tracheophyta</taxon>
        <taxon>Spermatophyta</taxon>
        <taxon>Magnoliopsida</taxon>
        <taxon>eudicotyledons</taxon>
        <taxon>Gunneridae</taxon>
        <taxon>Pentapetalae</taxon>
        <taxon>asterids</taxon>
        <taxon>lamiids</taxon>
        <taxon>Solanales</taxon>
        <taxon>Solanaceae</taxon>
        <taxon>Solanoideae</taxon>
        <taxon>Hyoscyameae</taxon>
        <taxon>Anisodus</taxon>
    </lineage>
</organism>
<sequence>MRIFGSTSHSSKKQQKEEKEWVGASFKPDNFIPGIVIDFILGLLLDLTKPSKSSNTLKKTSNFLTRNHAEKILAPPKADEELKMVLSWIRAEWLESRHLKISRGVQC</sequence>
<gene>
    <name evidence="2" type="ORF">K7X08_026800</name>
</gene>